<dbReference type="RefSeq" id="WP_006567521.1">
    <property type="nucleotide sequence ID" value="NZ_BAABZP010000001.1"/>
</dbReference>
<protein>
    <submittedName>
        <fullName evidence="1">Uncharacterized protein</fullName>
    </submittedName>
</protein>
<name>A0A6N2VI23_9FIRM</name>
<reference evidence="1" key="1">
    <citation type="submission" date="2019-11" db="EMBL/GenBank/DDBJ databases">
        <authorList>
            <person name="Feng L."/>
        </authorList>
    </citation>
    <scope>NUCLEOTIDE SEQUENCE</scope>
    <source>
        <strain evidence="1">AcaccaeLFYP115</strain>
    </source>
</reference>
<evidence type="ECO:0000313" key="1">
    <source>
        <dbReference type="EMBL" id="VYT29600.1"/>
    </source>
</evidence>
<dbReference type="AlphaFoldDB" id="A0A6N2VI23"/>
<sequence length="106" mass="12876">MKRSKWLILTLVILMGILYYKVSNSERTISTACFTNEIQKVKQEGKYYLEIKTTKEKVRCMKEEYDRVKNGDGKLLYSLMYKKNPFLTKYFRYEPRLLWLEVKKLE</sequence>
<organism evidence="1">
    <name type="scientific">Anaerostipes caccae</name>
    <dbReference type="NCBI Taxonomy" id="105841"/>
    <lineage>
        <taxon>Bacteria</taxon>
        <taxon>Bacillati</taxon>
        <taxon>Bacillota</taxon>
        <taxon>Clostridia</taxon>
        <taxon>Lachnospirales</taxon>
        <taxon>Lachnospiraceae</taxon>
        <taxon>Anaerostipes</taxon>
    </lineage>
</organism>
<dbReference type="EMBL" id="CACRSQ010000007">
    <property type="protein sequence ID" value="VYT29600.1"/>
    <property type="molecule type" value="Genomic_DNA"/>
</dbReference>
<accession>A0A6N2VI23</accession>
<gene>
    <name evidence="1" type="ORF">ACLFYP115_02526</name>
</gene>
<proteinExistence type="predicted"/>